<dbReference type="GO" id="GO:0046872">
    <property type="term" value="F:metal ion binding"/>
    <property type="evidence" value="ECO:0007669"/>
    <property type="project" value="UniProtKB-KW"/>
</dbReference>
<evidence type="ECO:0000256" key="2">
    <source>
        <dbReference type="ARBA" id="ARBA00006171"/>
    </source>
</evidence>
<dbReference type="Gene3D" id="3.40.50.1000">
    <property type="entry name" value="HAD superfamily/HAD-like"/>
    <property type="match status" value="1"/>
</dbReference>
<evidence type="ECO:0000256" key="5">
    <source>
        <dbReference type="ARBA" id="ARBA00023277"/>
    </source>
</evidence>
<dbReference type="CDD" id="cd07505">
    <property type="entry name" value="HAD_BPGM-like"/>
    <property type="match status" value="1"/>
</dbReference>
<dbReference type="RefSeq" id="WP_097786370.1">
    <property type="nucleotide sequence ID" value="NZ_NMTW01000082.1"/>
</dbReference>
<evidence type="ECO:0000313" key="6">
    <source>
        <dbReference type="EMBL" id="PDX74003.1"/>
    </source>
</evidence>
<evidence type="ECO:0000256" key="1">
    <source>
        <dbReference type="ARBA" id="ARBA00001946"/>
    </source>
</evidence>
<dbReference type="InterPro" id="IPR023198">
    <property type="entry name" value="PGP-like_dom2"/>
</dbReference>
<reference evidence="6 7" key="1">
    <citation type="journal article" date="2017" name="Front. Microbiol.">
        <title>New Insights into the Diversity of the Genus Faecalibacterium.</title>
        <authorList>
            <person name="Benevides L."/>
            <person name="Burman S."/>
            <person name="Martin R."/>
            <person name="Robert V."/>
            <person name="Thomas M."/>
            <person name="Miquel S."/>
            <person name="Chain F."/>
            <person name="Sokol H."/>
            <person name="Bermudez-Humaran L.G."/>
            <person name="Morrison M."/>
            <person name="Langella P."/>
            <person name="Azevedo V.A."/>
            <person name="Chatel J.M."/>
            <person name="Soares S."/>
        </authorList>
    </citation>
    <scope>NUCLEOTIDE SEQUENCE [LARGE SCALE GENOMIC DNA]</scope>
    <source>
        <strain evidence="6 7">CNCM I 4573</strain>
    </source>
</reference>
<dbReference type="PRINTS" id="PR00413">
    <property type="entry name" value="HADHALOGNASE"/>
</dbReference>
<sequence length="151" mass="16826">MIEAVIFDMDGVLADTEYYYENRRKNFLLENGIPIPEGNFIGSNEKAIWEAIVPHDPVRRQEMLMAYREYRKARPTPYGKLTDPQAEPLMNALRSRGLKVAVASSSAAPDIMKMLTEGGLKAMVDFAFSGEDCAAHKPAPDMSVQNVVLCT</sequence>
<dbReference type="SUPFAM" id="SSF56784">
    <property type="entry name" value="HAD-like"/>
    <property type="match status" value="1"/>
</dbReference>
<keyword evidence="3" id="KW-0479">Metal-binding</keyword>
<evidence type="ECO:0008006" key="8">
    <source>
        <dbReference type="Google" id="ProtNLM"/>
    </source>
</evidence>
<dbReference type="PANTHER" id="PTHR46193:SF18">
    <property type="entry name" value="HEXITOL PHOSPHATASE B"/>
    <property type="match status" value="1"/>
</dbReference>
<comment type="cofactor">
    <cofactor evidence="1">
        <name>Mg(2+)</name>
        <dbReference type="ChEBI" id="CHEBI:18420"/>
    </cofactor>
</comment>
<dbReference type="InterPro" id="IPR036412">
    <property type="entry name" value="HAD-like_sf"/>
</dbReference>
<evidence type="ECO:0000256" key="3">
    <source>
        <dbReference type="ARBA" id="ARBA00022723"/>
    </source>
</evidence>
<evidence type="ECO:0000313" key="7">
    <source>
        <dbReference type="Proteomes" id="UP000220157"/>
    </source>
</evidence>
<dbReference type="Proteomes" id="UP000220157">
    <property type="component" value="Unassembled WGS sequence"/>
</dbReference>
<dbReference type="InterPro" id="IPR006439">
    <property type="entry name" value="HAD-SF_hydro_IA"/>
</dbReference>
<dbReference type="AlphaFoldDB" id="A0A2A7A4P8"/>
<dbReference type="InterPro" id="IPR041492">
    <property type="entry name" value="HAD_2"/>
</dbReference>
<dbReference type="SFLD" id="SFLDS00003">
    <property type="entry name" value="Haloacid_Dehalogenase"/>
    <property type="match status" value="1"/>
</dbReference>
<dbReference type="PANTHER" id="PTHR46193">
    <property type="entry name" value="6-PHOSPHOGLUCONATE PHOSPHATASE"/>
    <property type="match status" value="1"/>
</dbReference>
<dbReference type="Pfam" id="PF13419">
    <property type="entry name" value="HAD_2"/>
    <property type="match status" value="1"/>
</dbReference>
<evidence type="ECO:0000256" key="4">
    <source>
        <dbReference type="ARBA" id="ARBA00022842"/>
    </source>
</evidence>
<dbReference type="SFLD" id="SFLDG01129">
    <property type="entry name" value="C1.5:_HAD__Beta-PGM__Phosphata"/>
    <property type="match status" value="1"/>
</dbReference>
<dbReference type="GO" id="GO:0003824">
    <property type="term" value="F:catalytic activity"/>
    <property type="evidence" value="ECO:0007669"/>
    <property type="project" value="UniProtKB-ARBA"/>
</dbReference>
<dbReference type="Gene3D" id="1.10.150.240">
    <property type="entry name" value="Putative phosphatase, domain 2"/>
    <property type="match status" value="1"/>
</dbReference>
<dbReference type="InterPro" id="IPR023214">
    <property type="entry name" value="HAD_sf"/>
</dbReference>
<comment type="similarity">
    <text evidence="2">Belongs to the HAD-like hydrolase superfamily. CbbY/CbbZ/Gph/YieH family.</text>
</comment>
<organism evidence="6 7">
    <name type="scientific">Faecalibacterium prausnitzii</name>
    <dbReference type="NCBI Taxonomy" id="853"/>
    <lineage>
        <taxon>Bacteria</taxon>
        <taxon>Bacillati</taxon>
        <taxon>Bacillota</taxon>
        <taxon>Clostridia</taxon>
        <taxon>Eubacteriales</taxon>
        <taxon>Oscillospiraceae</taxon>
        <taxon>Faecalibacterium</taxon>
    </lineage>
</organism>
<name>A0A2A7A4P8_9FIRM</name>
<keyword evidence="5" id="KW-0119">Carbohydrate metabolism</keyword>
<protein>
    <recommendedName>
        <fullName evidence="8">HAD family phosphatase</fullName>
    </recommendedName>
</protein>
<dbReference type="InterPro" id="IPR051600">
    <property type="entry name" value="Beta-PGM-like"/>
</dbReference>
<comment type="caution">
    <text evidence="6">The sequence shown here is derived from an EMBL/GenBank/DDBJ whole genome shotgun (WGS) entry which is preliminary data.</text>
</comment>
<dbReference type="EMBL" id="NMTW01000082">
    <property type="protein sequence ID" value="PDX74003.1"/>
    <property type="molecule type" value="Genomic_DNA"/>
</dbReference>
<accession>A0A2A7A4P8</accession>
<keyword evidence="4" id="KW-0460">Magnesium</keyword>
<proteinExistence type="inferred from homology"/>
<gene>
    <name evidence="6" type="ORF">CGS56_16310</name>
</gene>